<dbReference type="Pfam" id="PF13115">
    <property type="entry name" value="YtkA"/>
    <property type="match status" value="2"/>
</dbReference>
<dbReference type="InterPro" id="IPR032693">
    <property type="entry name" value="YtkA-like_dom"/>
</dbReference>
<dbReference type="OrthoDB" id="2679563at2"/>
<name>A0A285D5A9_9BACI</name>
<sequence length="264" mass="29305">MMNRKGCIPLRKLLIILFMMIVLILAGCGKEDSAPNGNTEQGLEMVEVDLIVPEQTNPGEELTIEAKVTQGEEAVDDADSVKFEIWNTEDEENSVMIPFESKSGGTYGITYTFPTDGVYVVQVHVDARNLHVMPSNEVIVGKGSAAKHSHSEDDHHETTESHDHHHADSDITMNFNQSTFTLNQKSELKVQLSKQGNPYTDARVRFEVWLDGAASHDWIDASETGPGEYAAAHEFESAGTYFIVIHVEHEDGTHIHSEETITVE</sequence>
<reference evidence="3 4" key="1">
    <citation type="submission" date="2017-08" db="EMBL/GenBank/DDBJ databases">
        <authorList>
            <person name="de Groot N.N."/>
        </authorList>
    </citation>
    <scope>NUCLEOTIDE SEQUENCE [LARGE SCALE GENOMIC DNA]</scope>
    <source>
        <strain evidence="3 4">JC228</strain>
    </source>
</reference>
<dbReference type="Gene3D" id="2.60.40.10">
    <property type="entry name" value="Immunoglobulins"/>
    <property type="match status" value="1"/>
</dbReference>
<feature type="domain" description="YtkA-like" evidence="2">
    <location>
        <begin position="41"/>
        <end position="124"/>
    </location>
</feature>
<dbReference type="PROSITE" id="PS51257">
    <property type="entry name" value="PROKAR_LIPOPROTEIN"/>
    <property type="match status" value="1"/>
</dbReference>
<accession>A0A285D5A9</accession>
<feature type="compositionally biased region" description="Basic and acidic residues" evidence="1">
    <location>
        <begin position="149"/>
        <end position="169"/>
    </location>
</feature>
<feature type="domain" description="YtkA-like" evidence="2">
    <location>
        <begin position="169"/>
        <end position="246"/>
    </location>
</feature>
<evidence type="ECO:0000313" key="4">
    <source>
        <dbReference type="Proteomes" id="UP000219546"/>
    </source>
</evidence>
<dbReference type="EMBL" id="OAOP01000010">
    <property type="protein sequence ID" value="SNX74987.1"/>
    <property type="molecule type" value="Genomic_DNA"/>
</dbReference>
<evidence type="ECO:0000313" key="3">
    <source>
        <dbReference type="EMBL" id="SNX74987.1"/>
    </source>
</evidence>
<proteinExistence type="predicted"/>
<dbReference type="Proteomes" id="UP000219546">
    <property type="component" value="Unassembled WGS sequence"/>
</dbReference>
<organism evidence="3 4">
    <name type="scientific">Bacillus oleivorans</name>
    <dbReference type="NCBI Taxonomy" id="1448271"/>
    <lineage>
        <taxon>Bacteria</taxon>
        <taxon>Bacillati</taxon>
        <taxon>Bacillota</taxon>
        <taxon>Bacilli</taxon>
        <taxon>Bacillales</taxon>
        <taxon>Bacillaceae</taxon>
        <taxon>Bacillus</taxon>
    </lineage>
</organism>
<evidence type="ECO:0000259" key="2">
    <source>
        <dbReference type="Pfam" id="PF13115"/>
    </source>
</evidence>
<dbReference type="AlphaFoldDB" id="A0A285D5A9"/>
<protein>
    <submittedName>
        <fullName evidence="3">YtkA-like protien</fullName>
    </submittedName>
</protein>
<feature type="region of interest" description="Disordered" evidence="1">
    <location>
        <begin position="142"/>
        <end position="169"/>
    </location>
</feature>
<gene>
    <name evidence="3" type="ORF">SAMN05877753_110203</name>
</gene>
<keyword evidence="4" id="KW-1185">Reference proteome</keyword>
<dbReference type="InterPro" id="IPR013783">
    <property type="entry name" value="Ig-like_fold"/>
</dbReference>
<evidence type="ECO:0000256" key="1">
    <source>
        <dbReference type="SAM" id="MobiDB-lite"/>
    </source>
</evidence>